<organism evidence="1 2">
    <name type="scientific">Dietzia timorensis</name>
    <dbReference type="NCBI Taxonomy" id="499555"/>
    <lineage>
        <taxon>Bacteria</taxon>
        <taxon>Bacillati</taxon>
        <taxon>Actinomycetota</taxon>
        <taxon>Actinomycetes</taxon>
        <taxon>Mycobacteriales</taxon>
        <taxon>Dietziaceae</taxon>
        <taxon>Dietzia</taxon>
    </lineage>
</organism>
<dbReference type="EMBL" id="CP015961">
    <property type="protein sequence ID" value="ANI92260.1"/>
    <property type="molecule type" value="Genomic_DNA"/>
</dbReference>
<evidence type="ECO:0000313" key="2">
    <source>
        <dbReference type="Proteomes" id="UP000186104"/>
    </source>
</evidence>
<evidence type="ECO:0000313" key="1">
    <source>
        <dbReference type="EMBL" id="ANI92260.1"/>
    </source>
</evidence>
<dbReference type="Proteomes" id="UP000186104">
    <property type="component" value="Chromosome"/>
</dbReference>
<name>A0A173LNX9_9ACTN</name>
<keyword evidence="2" id="KW-1185">Reference proteome</keyword>
<dbReference type="AlphaFoldDB" id="A0A173LNX9"/>
<dbReference type="KEGG" id="dtm:BJL86_1479"/>
<sequence length="139" mass="14589">MPRLEDVTELESVDVRLLSLRPGTTARIDVAGPDRTAELAWTRQKAHSRSLRAIVVTAGCPSIPERGFDVVHRIVESAAKIVGESGGTEVGAIDVAICGVADPGEAAESIARSDGPWELPSLGGATLRIIPGADRAQQE</sequence>
<protein>
    <submittedName>
        <fullName evidence="1">Uncharacterized protein</fullName>
    </submittedName>
</protein>
<proteinExistence type="predicted"/>
<dbReference type="STRING" id="499555.BJL86_1479"/>
<accession>A0A173LNX9</accession>
<gene>
    <name evidence="1" type="ORF">BJL86_1479</name>
</gene>
<reference evidence="1 2" key="1">
    <citation type="submission" date="2016-06" db="EMBL/GenBank/DDBJ databases">
        <title>Complete genome sequence of a saline-alkali tolerant type strain Dietzia timorensis ID05-A0528T.</title>
        <authorList>
            <person name="Wu X."/>
        </authorList>
    </citation>
    <scope>NUCLEOTIDE SEQUENCE [LARGE SCALE GENOMIC DNA]</scope>
    <source>
        <strain evidence="1 2">ID05-A0528</strain>
    </source>
</reference>